<feature type="transmembrane region" description="Helical" evidence="6">
    <location>
        <begin position="426"/>
        <end position="448"/>
    </location>
</feature>
<dbReference type="EMBL" id="VDEP01000443">
    <property type="protein sequence ID" value="KAA1079917.1"/>
    <property type="molecule type" value="Genomic_DNA"/>
</dbReference>
<feature type="domain" description="STAS" evidence="7">
    <location>
        <begin position="556"/>
        <end position="682"/>
    </location>
</feature>
<dbReference type="OrthoDB" id="427213at2759"/>
<dbReference type="Pfam" id="PF00916">
    <property type="entry name" value="Sulfate_transp"/>
    <property type="match status" value="1"/>
</dbReference>
<comment type="caution">
    <text evidence="8">The sequence shown here is derived from an EMBL/GenBank/DDBJ whole genome shotgun (WGS) entry which is preliminary data.</text>
</comment>
<proteinExistence type="predicted"/>
<evidence type="ECO:0000313" key="9">
    <source>
        <dbReference type="EMBL" id="KAA1079917.1"/>
    </source>
</evidence>
<dbReference type="GO" id="GO:0055085">
    <property type="term" value="P:transmembrane transport"/>
    <property type="evidence" value="ECO:0007669"/>
    <property type="project" value="InterPro"/>
</dbReference>
<organism evidence="8 10">
    <name type="scientific">Puccinia graminis f. sp. tritici</name>
    <dbReference type="NCBI Taxonomy" id="56615"/>
    <lineage>
        <taxon>Eukaryota</taxon>
        <taxon>Fungi</taxon>
        <taxon>Dikarya</taxon>
        <taxon>Basidiomycota</taxon>
        <taxon>Pucciniomycotina</taxon>
        <taxon>Pucciniomycetes</taxon>
        <taxon>Pucciniales</taxon>
        <taxon>Pucciniaceae</taxon>
        <taxon>Puccinia</taxon>
    </lineage>
</organism>
<keyword evidence="2 6" id="KW-0812">Transmembrane</keyword>
<feature type="transmembrane region" description="Helical" evidence="6">
    <location>
        <begin position="217"/>
        <end position="235"/>
    </location>
</feature>
<feature type="transmembrane region" description="Helical" evidence="6">
    <location>
        <begin position="180"/>
        <end position="205"/>
    </location>
</feature>
<evidence type="ECO:0000256" key="3">
    <source>
        <dbReference type="ARBA" id="ARBA00022989"/>
    </source>
</evidence>
<dbReference type="Gene3D" id="3.30.750.24">
    <property type="entry name" value="STAS domain"/>
    <property type="match status" value="1"/>
</dbReference>
<comment type="subcellular location">
    <subcellularLocation>
        <location evidence="1">Membrane</location>
        <topology evidence="1">Multi-pass membrane protein</topology>
    </subcellularLocation>
</comment>
<evidence type="ECO:0000256" key="4">
    <source>
        <dbReference type="ARBA" id="ARBA00023136"/>
    </source>
</evidence>
<name>A0A5B0LNX7_PUCGR</name>
<dbReference type="InterPro" id="IPR002645">
    <property type="entry name" value="STAS_dom"/>
</dbReference>
<feature type="compositionally biased region" description="Low complexity" evidence="5">
    <location>
        <begin position="40"/>
        <end position="60"/>
    </location>
</feature>
<dbReference type="Pfam" id="PF01740">
    <property type="entry name" value="STAS"/>
    <property type="match status" value="1"/>
</dbReference>
<evidence type="ECO:0000313" key="11">
    <source>
        <dbReference type="Proteomes" id="UP000325313"/>
    </source>
</evidence>
<evidence type="ECO:0000256" key="1">
    <source>
        <dbReference type="ARBA" id="ARBA00004141"/>
    </source>
</evidence>
<keyword evidence="4 6" id="KW-0472">Membrane</keyword>
<keyword evidence="3 6" id="KW-1133">Transmembrane helix</keyword>
<feature type="transmembrane region" description="Helical" evidence="6">
    <location>
        <begin position="454"/>
        <end position="473"/>
    </location>
</feature>
<dbReference type="SUPFAM" id="SSF52091">
    <property type="entry name" value="SpoIIaa-like"/>
    <property type="match status" value="1"/>
</dbReference>
<accession>A0A5B0LNX7</accession>
<dbReference type="InterPro" id="IPR001902">
    <property type="entry name" value="SLC26A/SulP_fam"/>
</dbReference>
<dbReference type="InterPro" id="IPR011547">
    <property type="entry name" value="SLC26A/SulP_dom"/>
</dbReference>
<dbReference type="EMBL" id="VSWC01000196">
    <property type="protein sequence ID" value="KAA1065500.1"/>
    <property type="molecule type" value="Genomic_DNA"/>
</dbReference>
<dbReference type="AlphaFoldDB" id="A0A5B0LNX7"/>
<evidence type="ECO:0000256" key="2">
    <source>
        <dbReference type="ARBA" id="ARBA00022692"/>
    </source>
</evidence>
<dbReference type="PANTHER" id="PTHR11814">
    <property type="entry name" value="SULFATE TRANSPORTER"/>
    <property type="match status" value="1"/>
</dbReference>
<dbReference type="CDD" id="cd07042">
    <property type="entry name" value="STAS_SulP_like_sulfate_transporter"/>
    <property type="match status" value="1"/>
</dbReference>
<dbReference type="Proteomes" id="UP000325313">
    <property type="component" value="Unassembled WGS sequence"/>
</dbReference>
<evidence type="ECO:0000313" key="10">
    <source>
        <dbReference type="Proteomes" id="UP000324748"/>
    </source>
</evidence>
<dbReference type="Proteomes" id="UP000324748">
    <property type="component" value="Unassembled WGS sequence"/>
</dbReference>
<sequence length="709" mass="78255">MLQNIPSQAKLNINYHIHHHSRVKAMTSINLNQQQLQPTPSNNESSPLIPSNSPSPASNRPENIRAIFSDRLCYYIPALDWIPQYSRGDLFNDTIAGLTLASLLIPQSIGYASNLAGIPSINGLFSAAIPAIVYPLLCTGRHVSVGPEAALSLLVGHVIKQAIAHRQTHSGLQPPTDAELLQLSITISTLLTFQTGLIAFSFGFFRLGFLDAVLSKALLRGFVTAIAVVIAIEQLPSLLGLAALEKEQAINAEGSIEKLIWTLANLRQSHKLSCLISLTAFLLLLSIRTFKSSKFCRRKFPGLKYLPEILITAAIASFVTDLCNWDQKGVAVLGSISISEVRIDLPWRGVSKKLVKDTLGTAFTLCICGLVDSIVAAKGEAARFHYSISANRELVALGAANIATSFVMGDMPAYGSITRSRLNATAGAQTPMASIITGLTIIVASYFLLDYLFFLPKCVLAVVISLVVFNLFAELPEDFMFFWNLGGWTELALMTTTFLLTLVYDIKTGILISVVVSLILTIKDATAMRVRILGRDPITRTWEPIDTKKTESEEVAREIEEEIPGVLIVKIRESLSFANVGGLKERLRRLEMFGYKKRHPSAKREREDTRMIVFHLGDVDKIDVSALQILKEILQEYIDRHVIVWICHIKPSRYEVFKKAGIVSVVGEDRFLANVNQVLETAQSNSLISIGHQEMEILLTDENDEYLPS</sequence>
<dbReference type="GO" id="GO:0016020">
    <property type="term" value="C:membrane"/>
    <property type="evidence" value="ECO:0007669"/>
    <property type="project" value="UniProtKB-SubCell"/>
</dbReference>
<dbReference type="InterPro" id="IPR036513">
    <property type="entry name" value="STAS_dom_sf"/>
</dbReference>
<dbReference type="PROSITE" id="PS50801">
    <property type="entry name" value="STAS"/>
    <property type="match status" value="1"/>
</dbReference>
<evidence type="ECO:0000256" key="6">
    <source>
        <dbReference type="SAM" id="Phobius"/>
    </source>
</evidence>
<evidence type="ECO:0000259" key="7">
    <source>
        <dbReference type="PROSITE" id="PS50801"/>
    </source>
</evidence>
<gene>
    <name evidence="8" type="ORF">PGT21_001006</name>
    <name evidence="9" type="ORF">PGTUg99_003835</name>
</gene>
<evidence type="ECO:0000313" key="8">
    <source>
        <dbReference type="EMBL" id="KAA1065500.1"/>
    </source>
</evidence>
<keyword evidence="10" id="KW-1185">Reference proteome</keyword>
<evidence type="ECO:0000256" key="5">
    <source>
        <dbReference type="SAM" id="MobiDB-lite"/>
    </source>
</evidence>
<protein>
    <recommendedName>
        <fullName evidence="7">STAS domain-containing protein</fullName>
    </recommendedName>
</protein>
<feature type="transmembrane region" description="Helical" evidence="6">
    <location>
        <begin position="270"/>
        <end position="290"/>
    </location>
</feature>
<feature type="region of interest" description="Disordered" evidence="5">
    <location>
        <begin position="34"/>
        <end position="60"/>
    </location>
</feature>
<reference evidence="10 11" key="1">
    <citation type="submission" date="2019-05" db="EMBL/GenBank/DDBJ databases">
        <title>Emergence of the Ug99 lineage of the wheat stem rust pathogen through somatic hybridization.</title>
        <authorList>
            <person name="Li F."/>
            <person name="Upadhyaya N.M."/>
            <person name="Sperschneider J."/>
            <person name="Matny O."/>
            <person name="Nguyen-Phuc H."/>
            <person name="Mago R."/>
            <person name="Raley C."/>
            <person name="Miller M.E."/>
            <person name="Silverstein K.A.T."/>
            <person name="Henningsen E."/>
            <person name="Hirsch C.D."/>
            <person name="Visser B."/>
            <person name="Pretorius Z.A."/>
            <person name="Steffenson B.J."/>
            <person name="Schwessinger B."/>
            <person name="Dodds P.N."/>
            <person name="Figueroa M."/>
        </authorList>
    </citation>
    <scope>NUCLEOTIDE SEQUENCE [LARGE SCALE GENOMIC DNA]</scope>
    <source>
        <strain evidence="8">21-0</strain>
        <strain evidence="9 11">Ug99</strain>
    </source>
</reference>